<dbReference type="RefSeq" id="WP_342077354.1">
    <property type="nucleotide sequence ID" value="NZ_CP151767.2"/>
</dbReference>
<evidence type="ECO:0000313" key="1">
    <source>
        <dbReference type="EMBL" id="WZU68061.1"/>
    </source>
</evidence>
<protein>
    <submittedName>
        <fullName evidence="1">Uncharacterized protein</fullName>
    </submittedName>
</protein>
<proteinExistence type="predicted"/>
<dbReference type="KEGG" id="yrh:AABB31_03720"/>
<organism evidence="1 2">
    <name type="scientific">Yoonia rhodophyticola</name>
    <dbReference type="NCBI Taxonomy" id="3137370"/>
    <lineage>
        <taxon>Bacteria</taxon>
        <taxon>Pseudomonadati</taxon>
        <taxon>Pseudomonadota</taxon>
        <taxon>Alphaproteobacteria</taxon>
        <taxon>Rhodobacterales</taxon>
        <taxon>Paracoccaceae</taxon>
        <taxon>Yoonia</taxon>
    </lineage>
</organism>
<sequence>MLGRKPFLRHIEFVLFIFHTMRQHVCMIMMEIPAKFGKIGQRRQKQLCAEAPQPNRYRTSRLSYGYSCPADWVEFRKQDHKTLSHEMPDGYEPQPSLFQITPKLCDVSFDAVTTRQMGTNP</sequence>
<reference evidence="1" key="1">
    <citation type="submission" date="2024-08" db="EMBL/GenBank/DDBJ databases">
        <title>Phylogenomic analyses of a clade within the roseobacter group suggest taxonomic reassignments of species of the genera Aestuariivita, Citreicella, Loktanella, Nautella, Pelagibaca, Ruegeria, Thalassobius, Thiobacimonas and Tropicibacter, and the proposal o.</title>
        <authorList>
            <person name="Jeon C.O."/>
        </authorList>
    </citation>
    <scope>NUCLEOTIDE SEQUENCE</scope>
    <source>
        <strain evidence="1">SS1-5</strain>
    </source>
</reference>
<dbReference type="AlphaFoldDB" id="A0AAN0MAF0"/>
<gene>
    <name evidence="1" type="ORF">AABB31_03720</name>
</gene>
<dbReference type="EMBL" id="CP151767">
    <property type="protein sequence ID" value="WZU68061.1"/>
    <property type="molecule type" value="Genomic_DNA"/>
</dbReference>
<keyword evidence="2" id="KW-1185">Reference proteome</keyword>
<accession>A0AAN0MAF0</accession>
<evidence type="ECO:0000313" key="2">
    <source>
        <dbReference type="Proteomes" id="UP001470809"/>
    </source>
</evidence>
<name>A0AAN0MAF0_9RHOB</name>
<dbReference type="Proteomes" id="UP001470809">
    <property type="component" value="Chromosome"/>
</dbReference>